<reference evidence="2 3" key="1">
    <citation type="submission" date="2024-01" db="EMBL/GenBank/DDBJ databases">
        <authorList>
            <person name="Allen C."/>
            <person name="Tagirdzhanova G."/>
        </authorList>
    </citation>
    <scope>NUCLEOTIDE SEQUENCE [LARGE SCALE GENOMIC DNA]</scope>
</reference>
<evidence type="ECO:0000313" key="2">
    <source>
        <dbReference type="EMBL" id="CAK7224041.1"/>
    </source>
</evidence>
<accession>A0ABP0BXD5</accession>
<name>A0ABP0BXD5_9PEZI</name>
<sequence length="471" mass="50831">MSSISRSIIAAPKAGRAAARLYGQAPAATGGMMAQLPSSSCTCGGSSFSALLLPLQTRRGASRKSGPRSPTVRRNERQQQSSASLGPSPNPPPDLRRGGTIAESVFPNDMTTVIPVLDVAIEGLGSSLTRDECLEVLVNVRQISRDKVQVTEASLLRDYNITPYKMHTVATLLYFAISNMPGGSQWTALTASMMHYAATVAGAPGRVYMPSVLSIVHMYGVFMSSESTATVRKSFFFQNAEEQFLNYLAKENKAETNSKVRSDADLVTKANAFTLAGMLAETSGELSRALRWYKAAWEVGWEIKALRGEGPREDAATLISETKNIIPRKPRWDWEQRCLESLGKLQMDEVLAAGKPTPSAAQNEEDARSNDALLALWTAGLALGSGDAGMYLVTKGLTPGLSPRKEENDVVDSLLQRAVMRGTPGAVELVAKREADKVQLIEDKDEAAFQGLLAKEWQLMADASDATRTAP</sequence>
<feature type="region of interest" description="Disordered" evidence="1">
    <location>
        <begin position="57"/>
        <end position="99"/>
    </location>
</feature>
<evidence type="ECO:0000313" key="3">
    <source>
        <dbReference type="Proteomes" id="UP001642482"/>
    </source>
</evidence>
<gene>
    <name evidence="2" type="ORF">SEUCBS140593_005436</name>
</gene>
<organism evidence="2 3">
    <name type="scientific">Sporothrix eucalyptigena</name>
    <dbReference type="NCBI Taxonomy" id="1812306"/>
    <lineage>
        <taxon>Eukaryota</taxon>
        <taxon>Fungi</taxon>
        <taxon>Dikarya</taxon>
        <taxon>Ascomycota</taxon>
        <taxon>Pezizomycotina</taxon>
        <taxon>Sordariomycetes</taxon>
        <taxon>Sordariomycetidae</taxon>
        <taxon>Ophiostomatales</taxon>
        <taxon>Ophiostomataceae</taxon>
        <taxon>Sporothrix</taxon>
    </lineage>
</organism>
<dbReference type="EMBL" id="CAWUHD010000053">
    <property type="protein sequence ID" value="CAK7224041.1"/>
    <property type="molecule type" value="Genomic_DNA"/>
</dbReference>
<dbReference type="Proteomes" id="UP001642482">
    <property type="component" value="Unassembled WGS sequence"/>
</dbReference>
<evidence type="ECO:0000256" key="1">
    <source>
        <dbReference type="SAM" id="MobiDB-lite"/>
    </source>
</evidence>
<proteinExistence type="predicted"/>
<comment type="caution">
    <text evidence="2">The sequence shown here is derived from an EMBL/GenBank/DDBJ whole genome shotgun (WGS) entry which is preliminary data.</text>
</comment>
<keyword evidence="3" id="KW-1185">Reference proteome</keyword>
<protein>
    <submittedName>
        <fullName evidence="2">Uncharacterized protein</fullName>
    </submittedName>
</protein>
<feature type="compositionally biased region" description="Polar residues" evidence="1">
    <location>
        <begin position="78"/>
        <end position="87"/>
    </location>
</feature>